<gene>
    <name evidence="3" type="ORF">DS079_16305</name>
</gene>
<reference evidence="3 4" key="1">
    <citation type="submission" date="2018-07" db="EMBL/GenBank/DDBJ databases">
        <title>Brachybacteriurn paraconglorneratum KCTC 9916.</title>
        <authorList>
            <person name="Li Y."/>
        </authorList>
    </citation>
    <scope>NUCLEOTIDE SEQUENCE [LARGE SCALE GENOMIC DNA]</scope>
    <source>
        <strain evidence="3 4">KCTC 9916</strain>
    </source>
</reference>
<evidence type="ECO:0000313" key="3">
    <source>
        <dbReference type="EMBL" id="RRR17046.1"/>
    </source>
</evidence>
<keyword evidence="4" id="KW-1185">Reference proteome</keyword>
<dbReference type="AlphaFoldDB" id="A0A426SGD7"/>
<dbReference type="Proteomes" id="UP000274327">
    <property type="component" value="Unassembled WGS sequence"/>
</dbReference>
<feature type="chain" id="PRO_5039530928" evidence="2">
    <location>
        <begin position="28"/>
        <end position="228"/>
    </location>
</feature>
<dbReference type="PROSITE" id="PS51257">
    <property type="entry name" value="PROKAR_LIPOPROTEIN"/>
    <property type="match status" value="1"/>
</dbReference>
<protein>
    <submittedName>
        <fullName evidence="3">Uncharacterized protein</fullName>
    </submittedName>
</protein>
<dbReference type="EMBL" id="QOCI01000019">
    <property type="protein sequence ID" value="RRR17046.1"/>
    <property type="molecule type" value="Genomic_DNA"/>
</dbReference>
<proteinExistence type="predicted"/>
<evidence type="ECO:0000313" key="4">
    <source>
        <dbReference type="Proteomes" id="UP000274327"/>
    </source>
</evidence>
<dbReference type="RefSeq" id="WP_126988823.1">
    <property type="nucleotide sequence ID" value="NZ_ML133865.1"/>
</dbReference>
<feature type="compositionally biased region" description="Low complexity" evidence="1">
    <location>
        <begin position="70"/>
        <end position="83"/>
    </location>
</feature>
<feature type="signal peptide" evidence="2">
    <location>
        <begin position="1"/>
        <end position="27"/>
    </location>
</feature>
<feature type="region of interest" description="Disordered" evidence="1">
    <location>
        <begin position="32"/>
        <end position="83"/>
    </location>
</feature>
<evidence type="ECO:0000256" key="2">
    <source>
        <dbReference type="SAM" id="SignalP"/>
    </source>
</evidence>
<name>A0A426SGD7_9MICO</name>
<feature type="compositionally biased region" description="Gly residues" evidence="1">
    <location>
        <begin position="41"/>
        <end position="51"/>
    </location>
</feature>
<accession>A0A426SGD7</accession>
<comment type="caution">
    <text evidence="3">The sequence shown here is derived from an EMBL/GenBank/DDBJ whole genome shotgun (WGS) entry which is preliminary data.</text>
</comment>
<keyword evidence="2" id="KW-0732">Signal</keyword>
<organism evidence="3 4">
    <name type="scientific">Brachybacterium paraconglomeratum</name>
    <dbReference type="NCBI Taxonomy" id="173362"/>
    <lineage>
        <taxon>Bacteria</taxon>
        <taxon>Bacillati</taxon>
        <taxon>Actinomycetota</taxon>
        <taxon>Actinomycetes</taxon>
        <taxon>Micrococcales</taxon>
        <taxon>Dermabacteraceae</taxon>
        <taxon>Brachybacterium</taxon>
    </lineage>
</organism>
<evidence type="ECO:0000256" key="1">
    <source>
        <dbReference type="SAM" id="MobiDB-lite"/>
    </source>
</evidence>
<sequence>MTAHRTRPTTRRGALLALASLGAFSLAACSTGGDAEFEESGGNGAGDGGSDSGSDGKEQPAASDGGGEEGSAAGADDAQAASSVDPADAIDTLEYPIASDEVEGTMTVGLHHLRRRGETLELLLAFTPEFTEPGAFTLWDLHGDDHSVVAPALVDRANLTRYDILTTNGSYDGPTMWNSKQAAVELASGDTQAYWANFAAPIDDISAIDVLMGAGPSFEDVQIEAEEG</sequence>
<dbReference type="GeneID" id="78122579"/>